<dbReference type="GO" id="GO:0071949">
    <property type="term" value="F:FAD binding"/>
    <property type="evidence" value="ECO:0007669"/>
    <property type="project" value="InterPro"/>
</dbReference>
<comment type="caution">
    <text evidence="3">The sequence shown here is derived from an EMBL/GenBank/DDBJ whole genome shotgun (WGS) entry which is preliminary data.</text>
</comment>
<dbReference type="Gene3D" id="3.90.180.10">
    <property type="entry name" value="Medium-chain alcohol dehydrogenases, catalytic domain"/>
    <property type="match status" value="1"/>
</dbReference>
<dbReference type="AlphaFoldDB" id="A0A0G2E8M5"/>
<proteinExistence type="inferred from homology"/>
<dbReference type="InterPro" id="IPR052711">
    <property type="entry name" value="Zinc_ADH-like"/>
</dbReference>
<dbReference type="PROSITE" id="PS51387">
    <property type="entry name" value="FAD_PCMH"/>
    <property type="match status" value="1"/>
</dbReference>
<evidence type="ECO:0000313" key="4">
    <source>
        <dbReference type="Proteomes" id="UP000034182"/>
    </source>
</evidence>
<dbReference type="InterPro" id="IPR016166">
    <property type="entry name" value="FAD-bd_PCMH"/>
</dbReference>
<dbReference type="InterPro" id="IPR013154">
    <property type="entry name" value="ADH-like_N"/>
</dbReference>
<accession>A0A0G2E8M5</accession>
<dbReference type="EMBL" id="LAQI01000122">
    <property type="protein sequence ID" value="KKY18711.1"/>
    <property type="molecule type" value="Genomic_DNA"/>
</dbReference>
<dbReference type="InterPro" id="IPR011032">
    <property type="entry name" value="GroES-like_sf"/>
</dbReference>
<dbReference type="InterPro" id="IPR036291">
    <property type="entry name" value="NAD(P)-bd_dom_sf"/>
</dbReference>
<dbReference type="InterPro" id="IPR013149">
    <property type="entry name" value="ADH-like_C"/>
</dbReference>
<dbReference type="SUPFAM" id="SSF51735">
    <property type="entry name" value="NAD(P)-binding Rossmann-fold domains"/>
    <property type="match status" value="1"/>
</dbReference>
<dbReference type="SMART" id="SM00829">
    <property type="entry name" value="PKS_ER"/>
    <property type="match status" value="1"/>
</dbReference>
<evidence type="ECO:0000256" key="1">
    <source>
        <dbReference type="ARBA" id="ARBA00005466"/>
    </source>
</evidence>
<dbReference type="PANTHER" id="PTHR45033:SF1">
    <property type="entry name" value="OXIDOREDUCTASE (EUROFUNG)"/>
    <property type="match status" value="1"/>
</dbReference>
<reference evidence="3 4" key="1">
    <citation type="submission" date="2015-03" db="EMBL/GenBank/DDBJ databases">
        <authorList>
            <person name="Morales-Cruz A."/>
            <person name="Amrine K.C."/>
            <person name="Cantu D."/>
        </authorList>
    </citation>
    <scope>NUCLEOTIDE SEQUENCE [LARGE SCALE GENOMIC DNA]</scope>
    <source>
        <strain evidence="3">DS831</strain>
    </source>
</reference>
<gene>
    <name evidence="3" type="ORF">UCDDS831_g05804</name>
</gene>
<dbReference type="Gene3D" id="3.30.465.10">
    <property type="match status" value="1"/>
</dbReference>
<feature type="domain" description="FAD-binding PCMH-type" evidence="2">
    <location>
        <begin position="121"/>
        <end position="303"/>
    </location>
</feature>
<comment type="similarity">
    <text evidence="1">Belongs to the oxygen-dependent FAD-linked oxidoreductase family.</text>
</comment>
<dbReference type="PANTHER" id="PTHR45033">
    <property type="match status" value="1"/>
</dbReference>
<dbReference type="Proteomes" id="UP000034182">
    <property type="component" value="Unassembled WGS sequence"/>
</dbReference>
<dbReference type="InterPro" id="IPR012951">
    <property type="entry name" value="BBE"/>
</dbReference>
<dbReference type="Pfam" id="PF01565">
    <property type="entry name" value="FAD_binding_4"/>
    <property type="match status" value="1"/>
</dbReference>
<dbReference type="Gene3D" id="3.40.462.20">
    <property type="match status" value="1"/>
</dbReference>
<dbReference type="SUPFAM" id="SSF56176">
    <property type="entry name" value="FAD-binding/transporter-associated domain-like"/>
    <property type="match status" value="1"/>
</dbReference>
<dbReference type="GO" id="GO:0016491">
    <property type="term" value="F:oxidoreductase activity"/>
    <property type="evidence" value="ECO:0007669"/>
    <property type="project" value="InterPro"/>
</dbReference>
<evidence type="ECO:0000259" key="2">
    <source>
        <dbReference type="PROSITE" id="PS51387"/>
    </source>
</evidence>
<sequence>MTHVNGQEQELDMIQTTELRRQVSTPSHVHCFILCPMHSFALLGTLLLGLLPAANAETAWQKRNLTYEIPETPVAAFASTNFTSKSDALSALQTALGNVTIAQSGDIKYGSTIARVWTKQRKTYPDAIIYPETPEHVSILMQFYSNAHPLWVDGFAIMGGGHADFGGAQSPSVIIDLQKIGSTSIVTTPPANSSEHAILKIGGGSEAGDVYDYLDGTGWAFLGPRAASIGVGGFLLGGGIAFQTNRYGVGADSLVGLEVVLINGTIVYANPYNAHADLFWAATGGGWLGFGVVTHFYIQAYPDPGTVYVGTIAWGEDKADAVFDRTAAWWESNADPDAFPALLYYLKDPVEINALAPVKDRKYTLQLNALRFGGTEADFNKTFGAFFDDADGFILQTYSLKSLQQYLLTNYPYGYNRLFYGKSHTNSTPAFYRNTFDVYKETVNGMLERGEDPGHTLWVDEYVFPAWNGAGPDSDSATSWPHSTSAHITLTSGEWSNDSTTQWLYSQDENKMMSYLRDFQTGLDTEPAIYDYPNYIKTEEVWGRENFERLVAIKEKYDPESADEVLIRIHAVSLNFRDIGMLDGRYPLPSLDHGIPASDCAAEVIKTGSEVKEFGVGDRVMNTIDLNNIVDEDENPFLALGGEIDGVLRQYAVFKEKHLLPIPEHLSWEEASIIPCAVITAWLALNMPFSSTTKRPKTALLEGTGGVSLAALLLCLAAGITPIITSSSDAKLSALLAKLPNTDIATINYATHPAWDTEAKALTAGRGVDIVVNNAGPASLRRGVDALAKGGSVGL</sequence>
<dbReference type="Pfam" id="PF08031">
    <property type="entry name" value="BBE"/>
    <property type="match status" value="1"/>
</dbReference>
<name>A0A0G2E8M5_9PEZI</name>
<dbReference type="CDD" id="cd08276">
    <property type="entry name" value="MDR7"/>
    <property type="match status" value="1"/>
</dbReference>
<organism evidence="3 4">
    <name type="scientific">Diplodia seriata</name>
    <dbReference type="NCBI Taxonomy" id="420778"/>
    <lineage>
        <taxon>Eukaryota</taxon>
        <taxon>Fungi</taxon>
        <taxon>Dikarya</taxon>
        <taxon>Ascomycota</taxon>
        <taxon>Pezizomycotina</taxon>
        <taxon>Dothideomycetes</taxon>
        <taxon>Dothideomycetes incertae sedis</taxon>
        <taxon>Botryosphaeriales</taxon>
        <taxon>Botryosphaeriaceae</taxon>
        <taxon>Diplodia</taxon>
    </lineage>
</organism>
<dbReference type="Pfam" id="PF08240">
    <property type="entry name" value="ADH_N"/>
    <property type="match status" value="1"/>
</dbReference>
<dbReference type="InterPro" id="IPR016169">
    <property type="entry name" value="FAD-bd_PCMH_sub2"/>
</dbReference>
<dbReference type="InterPro" id="IPR020843">
    <property type="entry name" value="ER"/>
</dbReference>
<evidence type="ECO:0000313" key="3">
    <source>
        <dbReference type="EMBL" id="KKY18711.1"/>
    </source>
</evidence>
<dbReference type="InterPro" id="IPR006094">
    <property type="entry name" value="Oxid_FAD_bind_N"/>
</dbReference>
<dbReference type="Gene3D" id="3.40.50.720">
    <property type="entry name" value="NAD(P)-binding Rossmann-like Domain"/>
    <property type="match status" value="1"/>
</dbReference>
<protein>
    <submittedName>
        <fullName evidence="3">Putative alcohol dehydrogenase</fullName>
    </submittedName>
</protein>
<reference evidence="3 4" key="2">
    <citation type="submission" date="2015-05" db="EMBL/GenBank/DDBJ databases">
        <title>Distinctive expansion of gene families associated with plant cell wall degradation and secondary metabolism in the genomes of grapevine trunk pathogens.</title>
        <authorList>
            <person name="Lawrence D.P."/>
            <person name="Travadon R."/>
            <person name="Rolshausen P.E."/>
            <person name="Baumgartner K."/>
        </authorList>
    </citation>
    <scope>NUCLEOTIDE SEQUENCE [LARGE SCALE GENOMIC DNA]</scope>
    <source>
        <strain evidence="3">DS831</strain>
    </source>
</reference>
<dbReference type="SUPFAM" id="SSF50129">
    <property type="entry name" value="GroES-like"/>
    <property type="match status" value="1"/>
</dbReference>
<dbReference type="Pfam" id="PF00107">
    <property type="entry name" value="ADH_zinc_N"/>
    <property type="match status" value="1"/>
</dbReference>
<dbReference type="InterPro" id="IPR036318">
    <property type="entry name" value="FAD-bd_PCMH-like_sf"/>
</dbReference>